<protein>
    <recommendedName>
        <fullName evidence="4">Septin-type G domain-containing protein</fullName>
    </recommendedName>
</protein>
<dbReference type="InterPro" id="IPR027417">
    <property type="entry name" value="P-loop_NTPase"/>
</dbReference>
<comment type="caution">
    <text evidence="2">The sequence shown here is derived from an EMBL/GenBank/DDBJ whole genome shotgun (WGS) entry which is preliminary data.</text>
</comment>
<evidence type="ECO:0000313" key="2">
    <source>
        <dbReference type="EMBL" id="CAE6405956.1"/>
    </source>
</evidence>
<feature type="compositionally biased region" description="Basic and acidic residues" evidence="1">
    <location>
        <begin position="1"/>
        <end position="10"/>
    </location>
</feature>
<feature type="compositionally biased region" description="Polar residues" evidence="1">
    <location>
        <begin position="29"/>
        <end position="39"/>
    </location>
</feature>
<dbReference type="AlphaFoldDB" id="A0A8H2WS34"/>
<proteinExistence type="predicted"/>
<reference evidence="2" key="1">
    <citation type="submission" date="2021-01" db="EMBL/GenBank/DDBJ databases">
        <authorList>
            <person name="Kaushik A."/>
        </authorList>
    </citation>
    <scope>NUCLEOTIDE SEQUENCE</scope>
    <source>
        <strain evidence="2">AG2-2IIIB</strain>
    </source>
</reference>
<evidence type="ECO:0008006" key="4">
    <source>
        <dbReference type="Google" id="ProtNLM"/>
    </source>
</evidence>
<feature type="region of interest" description="Disordered" evidence="1">
    <location>
        <begin position="1"/>
        <end position="39"/>
    </location>
</feature>
<accession>A0A8H2WS34</accession>
<dbReference type="SUPFAM" id="SSF52540">
    <property type="entry name" value="P-loop containing nucleoside triphosphate hydrolases"/>
    <property type="match status" value="1"/>
</dbReference>
<dbReference type="Proteomes" id="UP000663843">
    <property type="component" value="Unassembled WGS sequence"/>
</dbReference>
<sequence length="126" mass="13609">PHPLETDPVKSGELLSSPSPPSVPKNLLNRCSSSHSTDMTETIASDLSDTQGTGYEPQSTREQVIIEIPNLSGKRSVFDFPKKKRVVTILLVGETGGGKTAFLSLLLNLLHGSGPFELEEKYFKAA</sequence>
<evidence type="ECO:0000313" key="3">
    <source>
        <dbReference type="Proteomes" id="UP000663843"/>
    </source>
</evidence>
<evidence type="ECO:0000256" key="1">
    <source>
        <dbReference type="SAM" id="MobiDB-lite"/>
    </source>
</evidence>
<feature type="non-terminal residue" evidence="2">
    <location>
        <position position="126"/>
    </location>
</feature>
<gene>
    <name evidence="2" type="ORF">RDB_LOCUS39666</name>
</gene>
<feature type="non-terminal residue" evidence="2">
    <location>
        <position position="1"/>
    </location>
</feature>
<dbReference type="EMBL" id="CAJMWT010001500">
    <property type="protein sequence ID" value="CAE6405956.1"/>
    <property type="molecule type" value="Genomic_DNA"/>
</dbReference>
<organism evidence="2 3">
    <name type="scientific">Rhizoctonia solani</name>
    <dbReference type="NCBI Taxonomy" id="456999"/>
    <lineage>
        <taxon>Eukaryota</taxon>
        <taxon>Fungi</taxon>
        <taxon>Dikarya</taxon>
        <taxon>Basidiomycota</taxon>
        <taxon>Agaricomycotina</taxon>
        <taxon>Agaricomycetes</taxon>
        <taxon>Cantharellales</taxon>
        <taxon>Ceratobasidiaceae</taxon>
        <taxon>Rhizoctonia</taxon>
    </lineage>
</organism>
<name>A0A8H2WS34_9AGAM</name>